<evidence type="ECO:0000313" key="2">
    <source>
        <dbReference type="Proteomes" id="UP000595662"/>
    </source>
</evidence>
<gene>
    <name evidence="1" type="ORF">Pdw03_2173</name>
</gene>
<name>A0A7T6XU34_PENDI</name>
<dbReference type="KEGG" id="pdp:PDIP_23140"/>
<organism evidence="1 2">
    <name type="scientific">Penicillium digitatum</name>
    <name type="common">Green mold</name>
    <dbReference type="NCBI Taxonomy" id="36651"/>
    <lineage>
        <taxon>Eukaryota</taxon>
        <taxon>Fungi</taxon>
        <taxon>Dikarya</taxon>
        <taxon>Ascomycota</taxon>
        <taxon>Pezizomycotina</taxon>
        <taxon>Eurotiomycetes</taxon>
        <taxon>Eurotiomycetidae</taxon>
        <taxon>Eurotiales</taxon>
        <taxon>Aspergillaceae</taxon>
        <taxon>Penicillium</taxon>
    </lineage>
</organism>
<accession>A0A7T6XU34</accession>
<dbReference type="AlphaFoldDB" id="A0A7T6XU34"/>
<dbReference type="EMBL" id="CP060778">
    <property type="protein sequence ID" value="QQK47275.1"/>
    <property type="molecule type" value="Genomic_DNA"/>
</dbReference>
<protein>
    <submittedName>
        <fullName evidence="1">NAD(P)-binding domain</fullName>
    </submittedName>
</protein>
<dbReference type="Gene3D" id="3.40.50.720">
    <property type="entry name" value="NAD(P)-binding Rossmann-like Domain"/>
    <property type="match status" value="1"/>
</dbReference>
<dbReference type="RefSeq" id="XP_014536795.1">
    <property type="nucleotide sequence ID" value="XM_014681309.1"/>
</dbReference>
<dbReference type="GeneID" id="26230636"/>
<sequence>MKVGVEDAAKELGFDNAVILRPGAIIGRDKSKFFFLENLVEGLQKLGQGVQDKVGQDQTTIARASVAAARMIEEGKAPSNYWVLEQADIVWLGRDDWKD</sequence>
<reference evidence="1 2" key="1">
    <citation type="submission" date="2020-08" db="EMBL/GenBank/DDBJ databases">
        <title>The completed genome sequence of the pathogenic ascomycete fungus Penicillium digitatum.</title>
        <authorList>
            <person name="Wang M."/>
        </authorList>
    </citation>
    <scope>NUCLEOTIDE SEQUENCE [LARGE SCALE GENOMIC DNA]</scope>
    <source>
        <strain evidence="1 2">PdW03</strain>
    </source>
</reference>
<evidence type="ECO:0000313" key="1">
    <source>
        <dbReference type="EMBL" id="QQK47275.1"/>
    </source>
</evidence>
<dbReference type="Proteomes" id="UP000595662">
    <property type="component" value="Chromosome 5"/>
</dbReference>
<dbReference type="VEuPathDB" id="FungiDB:PDIP_23140"/>
<dbReference type="OMA" id="FFMENIV"/>
<proteinExistence type="predicted"/>